<dbReference type="SMART" id="SM00388">
    <property type="entry name" value="HisKA"/>
    <property type="match status" value="1"/>
</dbReference>
<keyword evidence="3" id="KW-0597">Phosphoprotein</keyword>
<dbReference type="InterPro" id="IPR036890">
    <property type="entry name" value="HATPase_C_sf"/>
</dbReference>
<sequence>MTHCPVAAGSGDPAEDRRLDELYRYEILDTEADARFDRIVALAAEVLDMPIALISLIDEDRQWFKARIGVEVSETPRAWAFCDHTIRGSRPLVVEDASEDARFARSPLVAGKPAIRFYAGAPLITPSGYRIGSLCVLDQRPRHLAAVQCDILSRLAETVVDLLESHRAARELQRKQKLLSLAEMSQREQIRYGRIFENSLNKIYLFDARSLQLIAANRGAREGLGYDEAEIAALTPLDLMPSVGAAQFERLLEPLRSGRRERIRFEREQRRKDGSAFPAEVTIEIDSNGERPLFVAVVLDVTERLAQQRALSRALAMTQSILDACQEAITTFVPLHGPRGEIRDFRCLQANAAACRMHGLSAEEIVEARLLQLWPGWRESAAFDLLRRVVLDGEPASGELQYADADRDGWFHLSAAPTGEGGLTLVVADITARKQHERALQRSNAALEQFATGVAHDLQTPLGQIAGFTQLLQRHLGPELPEKAAATLGYITQAAENMSELVRSLLDYARLGTLTIDPKPVDLQAVVGHCLAEFSDELGSASVALGWLPEVPGNAALLRQVFQNLIGNALKYRSERPLVLSIQAERSGSALLVAVEDNGIGIEPRHAERIFEVFRRLHSDSSPYPGLGMGLALCKTIVEAHGGRIWLDTGRLRQGERKGSRFLLELPLSPGGGRRGGEGSATVLPIRKGDERPAR</sequence>
<dbReference type="InterPro" id="IPR036097">
    <property type="entry name" value="HisK_dim/P_sf"/>
</dbReference>
<dbReference type="Pfam" id="PF02518">
    <property type="entry name" value="HATPase_c"/>
    <property type="match status" value="1"/>
</dbReference>
<dbReference type="InterPro" id="IPR052162">
    <property type="entry name" value="Sensor_kinase/Photoreceptor"/>
</dbReference>
<dbReference type="SUPFAM" id="SSF55785">
    <property type="entry name" value="PYP-like sensor domain (PAS domain)"/>
    <property type="match status" value="2"/>
</dbReference>
<dbReference type="InterPro" id="IPR004358">
    <property type="entry name" value="Sig_transdc_His_kin-like_C"/>
</dbReference>
<dbReference type="Pfam" id="PF01590">
    <property type="entry name" value="GAF"/>
    <property type="match status" value="1"/>
</dbReference>
<evidence type="ECO:0000256" key="6">
    <source>
        <dbReference type="SAM" id="MobiDB-lite"/>
    </source>
</evidence>
<dbReference type="AlphaFoldDB" id="A0A1Y6C6R5"/>
<feature type="region of interest" description="Disordered" evidence="6">
    <location>
        <begin position="669"/>
        <end position="695"/>
    </location>
</feature>
<dbReference type="InterPro" id="IPR003018">
    <property type="entry name" value="GAF"/>
</dbReference>
<dbReference type="InterPro" id="IPR003594">
    <property type="entry name" value="HATPase_dom"/>
</dbReference>
<evidence type="ECO:0000256" key="3">
    <source>
        <dbReference type="ARBA" id="ARBA00022553"/>
    </source>
</evidence>
<dbReference type="SMART" id="SM00387">
    <property type="entry name" value="HATPase_c"/>
    <property type="match status" value="1"/>
</dbReference>
<proteinExistence type="predicted"/>
<evidence type="ECO:0000256" key="2">
    <source>
        <dbReference type="ARBA" id="ARBA00012438"/>
    </source>
</evidence>
<keyword evidence="5" id="KW-0418">Kinase</keyword>
<dbReference type="InterPro" id="IPR000700">
    <property type="entry name" value="PAS-assoc_C"/>
</dbReference>
<accession>A0A1Y6C6R5</accession>
<evidence type="ECO:0000259" key="7">
    <source>
        <dbReference type="PROSITE" id="PS50109"/>
    </source>
</evidence>
<dbReference type="GO" id="GO:0000155">
    <property type="term" value="F:phosphorelay sensor kinase activity"/>
    <property type="evidence" value="ECO:0007669"/>
    <property type="project" value="InterPro"/>
</dbReference>
<dbReference type="SUPFAM" id="SSF55781">
    <property type="entry name" value="GAF domain-like"/>
    <property type="match status" value="1"/>
</dbReference>
<organism evidence="9 10">
    <name type="scientific">Tistlia consotensis USBA 355</name>
    <dbReference type="NCBI Taxonomy" id="560819"/>
    <lineage>
        <taxon>Bacteria</taxon>
        <taxon>Pseudomonadati</taxon>
        <taxon>Pseudomonadota</taxon>
        <taxon>Alphaproteobacteria</taxon>
        <taxon>Rhodospirillales</taxon>
        <taxon>Rhodovibrionaceae</taxon>
        <taxon>Tistlia</taxon>
    </lineage>
</organism>
<dbReference type="PROSITE" id="PS50109">
    <property type="entry name" value="HIS_KIN"/>
    <property type="match status" value="1"/>
</dbReference>
<dbReference type="InterPro" id="IPR003661">
    <property type="entry name" value="HisK_dim/P_dom"/>
</dbReference>
<dbReference type="InterPro" id="IPR029016">
    <property type="entry name" value="GAF-like_dom_sf"/>
</dbReference>
<dbReference type="Pfam" id="PF13426">
    <property type="entry name" value="PAS_9"/>
    <property type="match status" value="1"/>
</dbReference>
<dbReference type="EC" id="2.7.13.3" evidence="2"/>
<dbReference type="Proteomes" id="UP000192917">
    <property type="component" value="Unassembled WGS sequence"/>
</dbReference>
<dbReference type="PRINTS" id="PR00344">
    <property type="entry name" value="BCTRLSENSOR"/>
</dbReference>
<evidence type="ECO:0000259" key="8">
    <source>
        <dbReference type="PROSITE" id="PS50113"/>
    </source>
</evidence>
<evidence type="ECO:0000256" key="4">
    <source>
        <dbReference type="ARBA" id="ARBA00022679"/>
    </source>
</evidence>
<dbReference type="RefSeq" id="WP_085124279.1">
    <property type="nucleotide sequence ID" value="NZ_FWZX01000017.1"/>
</dbReference>
<dbReference type="InterPro" id="IPR035965">
    <property type="entry name" value="PAS-like_dom_sf"/>
</dbReference>
<protein>
    <recommendedName>
        <fullName evidence="2">histidine kinase</fullName>
        <ecNumber evidence="2">2.7.13.3</ecNumber>
    </recommendedName>
</protein>
<dbReference type="NCBIfam" id="TIGR00229">
    <property type="entry name" value="sensory_box"/>
    <property type="match status" value="2"/>
</dbReference>
<dbReference type="InterPro" id="IPR005467">
    <property type="entry name" value="His_kinase_dom"/>
</dbReference>
<dbReference type="Pfam" id="PF08448">
    <property type="entry name" value="PAS_4"/>
    <property type="match status" value="1"/>
</dbReference>
<dbReference type="InterPro" id="IPR001610">
    <property type="entry name" value="PAC"/>
</dbReference>
<evidence type="ECO:0000256" key="5">
    <source>
        <dbReference type="ARBA" id="ARBA00022777"/>
    </source>
</evidence>
<dbReference type="Gene3D" id="1.10.287.130">
    <property type="match status" value="1"/>
</dbReference>
<dbReference type="SMART" id="SM00086">
    <property type="entry name" value="PAC"/>
    <property type="match status" value="2"/>
</dbReference>
<dbReference type="CDD" id="cd00082">
    <property type="entry name" value="HisKA"/>
    <property type="match status" value="1"/>
</dbReference>
<feature type="domain" description="PAC" evidence="8">
    <location>
        <begin position="259"/>
        <end position="313"/>
    </location>
</feature>
<dbReference type="SUPFAM" id="SSF55874">
    <property type="entry name" value="ATPase domain of HSP90 chaperone/DNA topoisomerase II/histidine kinase"/>
    <property type="match status" value="1"/>
</dbReference>
<keyword evidence="10" id="KW-1185">Reference proteome</keyword>
<dbReference type="CDD" id="cd00130">
    <property type="entry name" value="PAS"/>
    <property type="match status" value="1"/>
</dbReference>
<evidence type="ECO:0000313" key="9">
    <source>
        <dbReference type="EMBL" id="SMF48127.1"/>
    </source>
</evidence>
<evidence type="ECO:0000256" key="1">
    <source>
        <dbReference type="ARBA" id="ARBA00000085"/>
    </source>
</evidence>
<dbReference type="Pfam" id="PF00512">
    <property type="entry name" value="HisKA"/>
    <property type="match status" value="1"/>
</dbReference>
<dbReference type="EMBL" id="FWZX01000017">
    <property type="protein sequence ID" value="SMF48127.1"/>
    <property type="molecule type" value="Genomic_DNA"/>
</dbReference>
<dbReference type="InterPro" id="IPR013656">
    <property type="entry name" value="PAS_4"/>
</dbReference>
<evidence type="ECO:0000313" key="10">
    <source>
        <dbReference type="Proteomes" id="UP000192917"/>
    </source>
</evidence>
<keyword evidence="4" id="KW-0808">Transferase</keyword>
<feature type="domain" description="Histidine kinase" evidence="7">
    <location>
        <begin position="453"/>
        <end position="670"/>
    </location>
</feature>
<dbReference type="PANTHER" id="PTHR43304:SF1">
    <property type="entry name" value="PAC DOMAIN-CONTAINING PROTEIN"/>
    <property type="match status" value="1"/>
</dbReference>
<dbReference type="SMART" id="SM00091">
    <property type="entry name" value="PAS"/>
    <property type="match status" value="2"/>
</dbReference>
<dbReference type="Gene3D" id="3.30.565.10">
    <property type="entry name" value="Histidine kinase-like ATPase, C-terminal domain"/>
    <property type="match status" value="1"/>
</dbReference>
<dbReference type="SUPFAM" id="SSF47384">
    <property type="entry name" value="Homodimeric domain of signal transducing histidine kinase"/>
    <property type="match status" value="1"/>
</dbReference>
<dbReference type="Gene3D" id="3.30.450.20">
    <property type="entry name" value="PAS domain"/>
    <property type="match status" value="2"/>
</dbReference>
<dbReference type="Gene3D" id="3.30.450.40">
    <property type="match status" value="1"/>
</dbReference>
<dbReference type="InterPro" id="IPR000014">
    <property type="entry name" value="PAS"/>
</dbReference>
<dbReference type="SMART" id="SM00065">
    <property type="entry name" value="GAF"/>
    <property type="match status" value="1"/>
</dbReference>
<dbReference type="STRING" id="560819.SAMN05428998_11746"/>
<reference evidence="9 10" key="1">
    <citation type="submission" date="2017-04" db="EMBL/GenBank/DDBJ databases">
        <authorList>
            <person name="Afonso C.L."/>
            <person name="Miller P.J."/>
            <person name="Scott M.A."/>
            <person name="Spackman E."/>
            <person name="Goraichik I."/>
            <person name="Dimitrov K.M."/>
            <person name="Suarez D.L."/>
            <person name="Swayne D.E."/>
        </authorList>
    </citation>
    <scope>NUCLEOTIDE SEQUENCE [LARGE SCALE GENOMIC DNA]</scope>
    <source>
        <strain evidence="9 10">USBA 355</strain>
    </source>
</reference>
<comment type="catalytic activity">
    <reaction evidence="1">
        <text>ATP + protein L-histidine = ADP + protein N-phospho-L-histidine.</text>
        <dbReference type="EC" id="2.7.13.3"/>
    </reaction>
</comment>
<dbReference type="PROSITE" id="PS50113">
    <property type="entry name" value="PAC"/>
    <property type="match status" value="1"/>
</dbReference>
<dbReference type="PANTHER" id="PTHR43304">
    <property type="entry name" value="PHYTOCHROME-LIKE PROTEIN CPH1"/>
    <property type="match status" value="1"/>
</dbReference>
<gene>
    <name evidence="9" type="ORF">SAMN05428998_11746</name>
</gene>
<name>A0A1Y6C6R5_9PROT</name>